<protein>
    <submittedName>
        <fullName evidence="1">Uncharacterized protein</fullName>
    </submittedName>
</protein>
<sequence>MVIKENNGIKEPAGWSTSTKTSLEEIILEVTKGVWDDEKLNIISSALEQISHLQGDSAARAAAAAIGKYKEEVGTKLAAYMARGLCSISGLTEYYDKESTKNAAKIMSLDYVMDRVREYKEENIVNCRSIFKRHKADEYEQDKGKSIIFLLTEIAGYTGSKEAVMEADTTIKMYGLEVADELRNIAYRTRDALATKVAAITIRTQGEKYGKRVASNTAYGLELITKYSKNPDDIIDAALKTNWNKRMIKISGGPILKT</sequence>
<gene>
    <name evidence="1" type="ORF">BJBARM5_0357</name>
</gene>
<accession>D6GV53</accession>
<evidence type="ECO:0000313" key="2">
    <source>
        <dbReference type="Proteomes" id="UP000009376"/>
    </source>
</evidence>
<dbReference type="AlphaFoldDB" id="D6GV53"/>
<organism evidence="1 2">
    <name type="scientific">Candidatus Parvarchaeum acidophilus ARMAN-5</name>
    <dbReference type="NCBI Taxonomy" id="662762"/>
    <lineage>
        <taxon>Archaea</taxon>
        <taxon>Candidatus Parvarchaeota</taxon>
        <taxon>Candidatus Parvarchaeum</taxon>
    </lineage>
</organism>
<reference evidence="1 2" key="1">
    <citation type="journal article" date="2010" name="Proc. Natl. Acad. Sci. U.S.A.">
        <title>Enigmatic, ultrasmall, uncultivated Archaea.</title>
        <authorList>
            <person name="Baker B.J."/>
            <person name="Comolli L.R."/>
            <person name="Dick G.J."/>
            <person name="Hauser L.J."/>
            <person name="Hyatt D."/>
            <person name="Dill B.D."/>
            <person name="Land M.L."/>
            <person name="Verberkmoes N.C."/>
            <person name="Hettich R.L."/>
            <person name="Banfield J.F."/>
        </authorList>
    </citation>
    <scope>NUCLEOTIDE SEQUENCE [LARGE SCALE GENOMIC DNA]</scope>
</reference>
<proteinExistence type="predicted"/>
<dbReference type="EMBL" id="GG745551">
    <property type="protein sequence ID" value="EFD92854.1"/>
    <property type="molecule type" value="Genomic_DNA"/>
</dbReference>
<dbReference type="Proteomes" id="UP000009376">
    <property type="component" value="Unassembled WGS sequence"/>
</dbReference>
<name>D6GV53_PARA5</name>
<evidence type="ECO:0000313" key="1">
    <source>
        <dbReference type="EMBL" id="EFD92854.1"/>
    </source>
</evidence>